<feature type="domain" description="Polymerase/histidinol phosphatase N-terminal" evidence="14">
    <location>
        <begin position="3"/>
        <end position="70"/>
    </location>
</feature>
<evidence type="ECO:0000256" key="2">
    <source>
        <dbReference type="ARBA" id="ARBA00007391"/>
    </source>
</evidence>
<dbReference type="PANTHER" id="PTHR32294:SF4">
    <property type="entry name" value="ERROR-PRONE DNA POLYMERASE"/>
    <property type="match status" value="1"/>
</dbReference>
<evidence type="ECO:0000256" key="4">
    <source>
        <dbReference type="ARBA" id="ARBA00017273"/>
    </source>
</evidence>
<dbReference type="SMART" id="SM00481">
    <property type="entry name" value="POLIIIAc"/>
    <property type="match status" value="1"/>
</dbReference>
<dbReference type="Gene3D" id="3.20.20.140">
    <property type="entry name" value="Metal-dependent hydrolases"/>
    <property type="match status" value="1"/>
</dbReference>
<dbReference type="Pfam" id="PF07733">
    <property type="entry name" value="DNA_pol3_alpha"/>
    <property type="match status" value="1"/>
</dbReference>
<evidence type="ECO:0000256" key="9">
    <source>
        <dbReference type="ARBA" id="ARBA00022763"/>
    </source>
</evidence>
<evidence type="ECO:0000256" key="8">
    <source>
        <dbReference type="ARBA" id="ARBA00022705"/>
    </source>
</evidence>
<comment type="similarity">
    <text evidence="2 13">Belongs to the DNA polymerase type-C family. DnaE2 subfamily.</text>
</comment>
<protein>
    <recommendedName>
        <fullName evidence="4 13">Error-prone DNA polymerase</fullName>
        <ecNumber evidence="3 13">2.7.7.7</ecNumber>
    </recommendedName>
</protein>
<dbReference type="Pfam" id="PF14579">
    <property type="entry name" value="HHH_6"/>
    <property type="match status" value="1"/>
</dbReference>
<dbReference type="NCBIfam" id="NF004225">
    <property type="entry name" value="PRK05672.1"/>
    <property type="match status" value="1"/>
</dbReference>
<dbReference type="Pfam" id="PF01336">
    <property type="entry name" value="tRNA_anti-codon"/>
    <property type="match status" value="1"/>
</dbReference>
<reference evidence="15 16" key="1">
    <citation type="submission" date="2018-09" db="EMBL/GenBank/DDBJ databases">
        <authorList>
            <person name="Wang Z."/>
        </authorList>
    </citation>
    <scope>NUCLEOTIDE SEQUENCE [LARGE SCALE GENOMIC DNA]</scope>
    <source>
        <strain evidence="15 16">ALS 81</strain>
    </source>
</reference>
<dbReference type="Gene3D" id="1.10.150.870">
    <property type="match status" value="1"/>
</dbReference>
<keyword evidence="8 13" id="KW-0235">DNA replication</keyword>
<gene>
    <name evidence="15" type="primary">dnaE</name>
    <name evidence="13" type="synonym">dnaE2</name>
    <name evidence="15" type="ORF">DBZ36_18525</name>
</gene>
<keyword evidence="9 13" id="KW-0227">DNA damage</keyword>
<dbReference type="CDD" id="cd04485">
    <property type="entry name" value="DnaE_OBF"/>
    <property type="match status" value="1"/>
</dbReference>
<evidence type="ECO:0000256" key="12">
    <source>
        <dbReference type="ARBA" id="ARBA00049244"/>
    </source>
</evidence>
<dbReference type="GO" id="GO:0008408">
    <property type="term" value="F:3'-5' exonuclease activity"/>
    <property type="evidence" value="ECO:0007669"/>
    <property type="project" value="InterPro"/>
</dbReference>
<comment type="catalytic activity">
    <reaction evidence="12 13">
        <text>DNA(n) + a 2'-deoxyribonucleoside 5'-triphosphate = DNA(n+1) + diphosphate</text>
        <dbReference type="Rhea" id="RHEA:22508"/>
        <dbReference type="Rhea" id="RHEA-COMP:17339"/>
        <dbReference type="Rhea" id="RHEA-COMP:17340"/>
        <dbReference type="ChEBI" id="CHEBI:33019"/>
        <dbReference type="ChEBI" id="CHEBI:61560"/>
        <dbReference type="ChEBI" id="CHEBI:173112"/>
        <dbReference type="EC" id="2.7.7.7"/>
    </reaction>
</comment>
<dbReference type="NCBIfam" id="TIGR00594">
    <property type="entry name" value="polc"/>
    <property type="match status" value="1"/>
</dbReference>
<dbReference type="InterPro" id="IPR023073">
    <property type="entry name" value="DnaE2"/>
</dbReference>
<dbReference type="InterPro" id="IPR003141">
    <property type="entry name" value="Pol/His_phosphatase_N"/>
</dbReference>
<dbReference type="GO" id="GO:0003887">
    <property type="term" value="F:DNA-directed DNA polymerase activity"/>
    <property type="evidence" value="ECO:0007669"/>
    <property type="project" value="UniProtKB-UniRule"/>
</dbReference>
<dbReference type="GO" id="GO:0006260">
    <property type="term" value="P:DNA replication"/>
    <property type="evidence" value="ECO:0007669"/>
    <property type="project" value="UniProtKB-KW"/>
</dbReference>
<keyword evidence="5 13" id="KW-0963">Cytoplasm</keyword>
<evidence type="ECO:0000256" key="5">
    <source>
        <dbReference type="ARBA" id="ARBA00022490"/>
    </source>
</evidence>
<evidence type="ECO:0000256" key="3">
    <source>
        <dbReference type="ARBA" id="ARBA00012417"/>
    </source>
</evidence>
<organism evidence="15 16">
    <name type="scientific">Alginatibacterium sediminis</name>
    <dbReference type="NCBI Taxonomy" id="2164068"/>
    <lineage>
        <taxon>Bacteria</taxon>
        <taxon>Pseudomonadati</taxon>
        <taxon>Pseudomonadota</taxon>
        <taxon>Gammaproteobacteria</taxon>
        <taxon>Alteromonadales</taxon>
        <taxon>Alteromonadaceae</taxon>
        <taxon>Alginatibacterium</taxon>
    </lineage>
</organism>
<dbReference type="SUPFAM" id="SSF89550">
    <property type="entry name" value="PHP domain-like"/>
    <property type="match status" value="1"/>
</dbReference>
<evidence type="ECO:0000256" key="6">
    <source>
        <dbReference type="ARBA" id="ARBA00022679"/>
    </source>
</evidence>
<keyword evidence="11 13" id="KW-0234">DNA repair</keyword>
<keyword evidence="10 13" id="KW-0239">DNA-directed DNA polymerase</keyword>
<dbReference type="InterPro" id="IPR004365">
    <property type="entry name" value="NA-bd_OB_tRNA"/>
</dbReference>
<comment type="caution">
    <text evidence="15">The sequence shown here is derived from an EMBL/GenBank/DDBJ whole genome shotgun (WGS) entry which is preliminary data.</text>
</comment>
<evidence type="ECO:0000256" key="11">
    <source>
        <dbReference type="ARBA" id="ARBA00023204"/>
    </source>
</evidence>
<dbReference type="Pfam" id="PF02811">
    <property type="entry name" value="PHP"/>
    <property type="match status" value="1"/>
</dbReference>
<comment type="subcellular location">
    <subcellularLocation>
        <location evidence="1 13">Cytoplasm</location>
    </subcellularLocation>
</comment>
<evidence type="ECO:0000313" key="15">
    <source>
        <dbReference type="EMBL" id="RKF13766.1"/>
    </source>
</evidence>
<evidence type="ECO:0000256" key="10">
    <source>
        <dbReference type="ARBA" id="ARBA00022932"/>
    </source>
</evidence>
<proteinExistence type="inferred from homology"/>
<evidence type="ECO:0000256" key="1">
    <source>
        <dbReference type="ARBA" id="ARBA00004496"/>
    </source>
</evidence>
<dbReference type="HAMAP" id="MF_01902">
    <property type="entry name" value="DNApol_error_prone"/>
    <property type="match status" value="1"/>
</dbReference>
<dbReference type="PANTHER" id="PTHR32294">
    <property type="entry name" value="DNA POLYMERASE III SUBUNIT ALPHA"/>
    <property type="match status" value="1"/>
</dbReference>
<dbReference type="EMBL" id="RAQO01000010">
    <property type="protein sequence ID" value="RKF13766.1"/>
    <property type="molecule type" value="Genomic_DNA"/>
</dbReference>
<evidence type="ECO:0000259" key="14">
    <source>
        <dbReference type="SMART" id="SM00481"/>
    </source>
</evidence>
<dbReference type="GO" id="GO:0003676">
    <property type="term" value="F:nucleic acid binding"/>
    <property type="evidence" value="ECO:0007669"/>
    <property type="project" value="InterPro"/>
</dbReference>
<dbReference type="RefSeq" id="WP_120356476.1">
    <property type="nucleotide sequence ID" value="NZ_RAQO01000010.1"/>
</dbReference>
<keyword evidence="7 13" id="KW-0548">Nucleotidyltransferase</keyword>
<dbReference type="InterPro" id="IPR004013">
    <property type="entry name" value="PHP_dom"/>
</dbReference>
<sequence length="1018" mass="114936">MFAELNARSNFSFLFGASHPHELVNRAKQLDYQAIAITDECSLSGVVRAYQACQESQLKLIVGSEFKLNQHGSFVLLVTSQLAYQQLCALITLARRRSGKGSYSIELEDLRIANQCLCLWAAPAQPSLQSLAFIKQNQSRCFMLLGETLNQPQQGLSNQRRLAQELGIECLASTQARMHHASRKPLADVLDAIRNHTTVQAAGQILQSNAEQRLLPLSTLEQRFHPQEIELSLKLSQRCQFCLSELKYQYPDDLVPEGEDASDYLRKLVSEGAAKRYPNAIPSAVQAQLKHELELIDEMQYCHYFLTIFDIVRFAKQREILCQGRGSAANSVVCYCLGITEVDPTKVNLLFERFISRERNEPPDIDVDFEHQRREEVIQYIYQKYGRERAALAATIISYRSRSALRQVAKALAIEEHRVVQLLSEIDWRDKSTSCYQKIVASQAVAISIRERYASLVEQLIGFPRHLSQHVGGFVIAKTSLSHLVPVENAAMVDRTIIQWDKDDLEALHLMKVDILALGMLSAIRRCLALMSERDHKTYQLSDIPREDSKTYDMLCEGDSVGVFQIESRAQINMLPRLRPRNYYDLVIEVAIVRPGPIQGDMVHPFLRRRQKLEAVDYPSDSVKSVLERTLGVPIFQEQVIKIAMVAANFSGGEADELRRAMASWKRNGKLDYFKHKLLDGMLNNGYELEFAERLFSQIQGFGEYGFPESHAASFALLVYISSWLKCHEPAAFCCALLNSQPMGFYSPSQLLQDAKRHGVEILPVDINYSHWDSSLVHRQPRGAQQASSAIRLGIRLVKGLHREKFIALLEQRPERGFVDLELLKRHLDATSLESLASADALLSLAGNRHQARWQMAGYEPPLVIGADIIEQAVELSAPKEVESVLQDYRTTGLSLRRHPMAILRAHPKLKNYRNSQQLFQGKHGQLVKVAGLVVGRQRPGSSADVTFVTLEDETGNINVVVWSATAKAQRSTLINAKLMMVHGVLEREAKVIHIIAGKLIDNSNLLEKLNLPSRDFR</sequence>
<dbReference type="AlphaFoldDB" id="A0A420E6I7"/>
<dbReference type="EC" id="2.7.7.7" evidence="3 13"/>
<accession>A0A420E6I7</accession>
<keyword evidence="6 13" id="KW-0808">Transferase</keyword>
<dbReference type="InterPro" id="IPR029460">
    <property type="entry name" value="DNAPol_HHH"/>
</dbReference>
<dbReference type="OrthoDB" id="9803237at2"/>
<keyword evidence="16" id="KW-1185">Reference proteome</keyword>
<dbReference type="Proteomes" id="UP000286482">
    <property type="component" value="Unassembled WGS sequence"/>
</dbReference>
<dbReference type="InterPro" id="IPR004805">
    <property type="entry name" value="DnaE2/DnaE/PolC"/>
</dbReference>
<dbReference type="InterPro" id="IPR011708">
    <property type="entry name" value="DNA_pol3_alpha_NTPase_dom"/>
</dbReference>
<name>A0A420E6I7_9ALTE</name>
<evidence type="ECO:0000256" key="13">
    <source>
        <dbReference type="HAMAP-Rule" id="MF_01902"/>
    </source>
</evidence>
<evidence type="ECO:0000256" key="7">
    <source>
        <dbReference type="ARBA" id="ARBA00022695"/>
    </source>
</evidence>
<dbReference type="GO" id="GO:0005737">
    <property type="term" value="C:cytoplasm"/>
    <property type="evidence" value="ECO:0007669"/>
    <property type="project" value="UniProtKB-SubCell"/>
</dbReference>
<dbReference type="Pfam" id="PF17657">
    <property type="entry name" value="DNA_pol3_finger"/>
    <property type="match status" value="1"/>
</dbReference>
<evidence type="ECO:0000313" key="16">
    <source>
        <dbReference type="Proteomes" id="UP000286482"/>
    </source>
</evidence>
<dbReference type="InterPro" id="IPR040982">
    <property type="entry name" value="DNA_pol3_finger"/>
</dbReference>
<comment type="function">
    <text evidence="13">DNA polymerase involved in damage-induced mutagenesis and translesion synthesis (TLS). It is not the major replicative DNA polymerase.</text>
</comment>
<dbReference type="InterPro" id="IPR016195">
    <property type="entry name" value="Pol/histidinol_Pase-like"/>
</dbReference>
<dbReference type="GO" id="GO:0006281">
    <property type="term" value="P:DNA repair"/>
    <property type="evidence" value="ECO:0007669"/>
    <property type="project" value="UniProtKB-UniRule"/>
</dbReference>